<evidence type="ECO:0000259" key="3">
    <source>
        <dbReference type="Pfam" id="PF05368"/>
    </source>
</evidence>
<proteinExistence type="predicted"/>
<dbReference type="AlphaFoldDB" id="A0A286UKR5"/>
<dbReference type="SUPFAM" id="SSF51735">
    <property type="entry name" value="NAD(P)-binding Rossmann-fold domains"/>
    <property type="match status" value="1"/>
</dbReference>
<dbReference type="Pfam" id="PF05368">
    <property type="entry name" value="NmrA"/>
    <property type="match status" value="1"/>
</dbReference>
<reference evidence="4 5" key="1">
    <citation type="journal article" date="2017" name="Mol. Ecol.">
        <title>Comparative and population genomic landscape of Phellinus noxius: A hypervariable fungus causing root rot in trees.</title>
        <authorList>
            <person name="Chung C.L."/>
            <person name="Lee T.J."/>
            <person name="Akiba M."/>
            <person name="Lee H.H."/>
            <person name="Kuo T.H."/>
            <person name="Liu D."/>
            <person name="Ke H.M."/>
            <person name="Yokoi T."/>
            <person name="Roa M.B."/>
            <person name="Lu M.J."/>
            <person name="Chang Y.Y."/>
            <person name="Ann P.J."/>
            <person name="Tsai J.N."/>
            <person name="Chen C.Y."/>
            <person name="Tzean S.S."/>
            <person name="Ota Y."/>
            <person name="Hattori T."/>
            <person name="Sahashi N."/>
            <person name="Liou R.F."/>
            <person name="Kikuchi T."/>
            <person name="Tsai I.J."/>
        </authorList>
    </citation>
    <scope>NUCLEOTIDE SEQUENCE [LARGE SCALE GENOMIC DNA]</scope>
    <source>
        <strain evidence="4 5">FFPRI411160</strain>
    </source>
</reference>
<feature type="domain" description="NmrA-like" evidence="3">
    <location>
        <begin position="54"/>
        <end position="326"/>
    </location>
</feature>
<dbReference type="STRING" id="2282107.A0A286UKR5"/>
<dbReference type="Proteomes" id="UP000217199">
    <property type="component" value="Unassembled WGS sequence"/>
</dbReference>
<evidence type="ECO:0000313" key="4">
    <source>
        <dbReference type="EMBL" id="PAV20180.1"/>
    </source>
</evidence>
<sequence length="400" mass="44817">MKFYIVFNTLWVTSVHSGSLLPRLVQRSTFNIRTYHQYSFTSAISQMSGYKNFAVVGAGNLGKFILNAFAAKFAEGAISSVTLLTRSSKGHEDVKAKGVKVIAVDYSSPSLSSSLSNVDVVISTIADDALHLQINLALAAQEAGVKLFIPSEFGLANEGLTDGVYIPKNELKTKLKETGLPYTLYYTGPFTDFVLEPGFAKVWGFDFADGKATIHGDGSALISWTTCRDVARFVVHSLTEFAEEDLHWKTFAIEGDRISLNQLVERWDTHTGKKLSVTHIPISIDKEELVKNPSNFLPLLNIELDSGHGTVTKTEGELANNLWPEWKPAKVLEVLKDAYQFRITYKLRFKTIIQSHRVNHHFDKVRPSRIMQQLNSVVNTLRYSETSDRFRTALRFADRC</sequence>
<dbReference type="Gene3D" id="3.40.50.720">
    <property type="entry name" value="NAD(P)-binding Rossmann-like Domain"/>
    <property type="match status" value="1"/>
</dbReference>
<dbReference type="InterPro" id="IPR051609">
    <property type="entry name" value="NmrA/Isoflavone_reductase-like"/>
</dbReference>
<keyword evidence="5" id="KW-1185">Reference proteome</keyword>
<protein>
    <submittedName>
        <fullName evidence="4">NAD P-binding protein</fullName>
    </submittedName>
</protein>
<dbReference type="EMBL" id="NBII01000004">
    <property type="protein sequence ID" value="PAV20180.1"/>
    <property type="molecule type" value="Genomic_DNA"/>
</dbReference>
<dbReference type="GO" id="GO:0016491">
    <property type="term" value="F:oxidoreductase activity"/>
    <property type="evidence" value="ECO:0007669"/>
    <property type="project" value="UniProtKB-KW"/>
</dbReference>
<dbReference type="InParanoid" id="A0A286UKR5"/>
<keyword evidence="2" id="KW-0560">Oxidoreductase</keyword>
<name>A0A286UKR5_9AGAM</name>
<evidence type="ECO:0000313" key="5">
    <source>
        <dbReference type="Proteomes" id="UP000217199"/>
    </source>
</evidence>
<comment type="caution">
    <text evidence="4">The sequence shown here is derived from an EMBL/GenBank/DDBJ whole genome shotgun (WGS) entry which is preliminary data.</text>
</comment>
<dbReference type="Gene3D" id="3.90.25.10">
    <property type="entry name" value="UDP-galactose 4-epimerase, domain 1"/>
    <property type="match status" value="1"/>
</dbReference>
<evidence type="ECO:0000256" key="2">
    <source>
        <dbReference type="ARBA" id="ARBA00023002"/>
    </source>
</evidence>
<accession>A0A286UKR5</accession>
<dbReference type="OrthoDB" id="5283654at2759"/>
<keyword evidence="1" id="KW-0521">NADP</keyword>
<evidence type="ECO:0000256" key="1">
    <source>
        <dbReference type="ARBA" id="ARBA00022857"/>
    </source>
</evidence>
<dbReference type="InterPro" id="IPR036291">
    <property type="entry name" value="NAD(P)-bd_dom_sf"/>
</dbReference>
<gene>
    <name evidence="4" type="ORF">PNOK_0511400</name>
</gene>
<dbReference type="PANTHER" id="PTHR47706">
    <property type="entry name" value="NMRA-LIKE FAMILY PROTEIN"/>
    <property type="match status" value="1"/>
</dbReference>
<organism evidence="4 5">
    <name type="scientific">Pyrrhoderma noxium</name>
    <dbReference type="NCBI Taxonomy" id="2282107"/>
    <lineage>
        <taxon>Eukaryota</taxon>
        <taxon>Fungi</taxon>
        <taxon>Dikarya</taxon>
        <taxon>Basidiomycota</taxon>
        <taxon>Agaricomycotina</taxon>
        <taxon>Agaricomycetes</taxon>
        <taxon>Hymenochaetales</taxon>
        <taxon>Hymenochaetaceae</taxon>
        <taxon>Pyrrhoderma</taxon>
    </lineage>
</organism>
<dbReference type="PANTHER" id="PTHR47706:SF11">
    <property type="entry name" value="ISOFLAVONE REDUCTASE FAMILY PROTEIN (AFU_ORTHOLOGUE AFUA_1G12510)"/>
    <property type="match status" value="1"/>
</dbReference>
<dbReference type="InterPro" id="IPR008030">
    <property type="entry name" value="NmrA-like"/>
</dbReference>